<accession>A0A650EKH1</accession>
<protein>
    <submittedName>
        <fullName evidence="1">Uncharacterized protein</fullName>
    </submittedName>
</protein>
<gene>
    <name evidence="1" type="ORF">Melaina855_1080</name>
</gene>
<dbReference type="AlphaFoldDB" id="A0A650EKH1"/>
<name>A0A650EKH1_9BACT</name>
<evidence type="ECO:0000313" key="1">
    <source>
        <dbReference type="EMBL" id="QGT49721.1"/>
    </source>
</evidence>
<dbReference type="EMBL" id="MN577570">
    <property type="protein sequence ID" value="QGT49721.1"/>
    <property type="molecule type" value="Genomic_DNA"/>
</dbReference>
<sequence>MKITSVNRTLKFGAQNQDVNFDASKKEKKKKYVDPLANWPMRGLGYTNDIGIAINELAPATARLFWVPALMYFGADIYDKYKNKGDKYKPNAQRAFNQAVFQACASILFPAIFGHIGMSAFSQIDKFRGEKLSTNAKEQTLRFIKAHATIDNVAEGGVHRDELISDFEKSYNKFYAAKSRHYQHKNIFVKMYDKLLANCKHGAIANSNEERIKAFAKRQFIETIDNCKDAETVKNVLDKKIFKLKAWKSAGAFTAILLTAQAIDKFVEKVIIKKVVQPIQQNVNNKYSFNDFNKSKTEQK</sequence>
<proteinExistence type="predicted"/>
<organism evidence="1">
    <name type="scientific">uncultured Candidatus Melainabacteria bacterium</name>
    <dbReference type="NCBI Taxonomy" id="2682970"/>
    <lineage>
        <taxon>Bacteria</taxon>
        <taxon>Bacillati</taxon>
        <taxon>Candidatus Melainabacteria</taxon>
        <taxon>environmental samples</taxon>
    </lineage>
</organism>
<reference evidence="1" key="1">
    <citation type="journal article" date="2020" name="J. ISSAAS">
        <title>Lactobacilli and other gastrointestinal microbiota of Peromyscus leucopus, reservoir host for agents of Lyme disease and other zoonoses in North America.</title>
        <authorList>
            <person name="Milovic A."/>
            <person name="Bassam K."/>
            <person name="Shao H."/>
            <person name="Chatzistamou I."/>
            <person name="Tufts D.M."/>
            <person name="Diuk-Wasser M."/>
            <person name="Barbour A.G."/>
        </authorList>
    </citation>
    <scope>NUCLEOTIDE SEQUENCE</scope>
    <source>
        <strain evidence="1">LL20</strain>
    </source>
</reference>